<comment type="subcellular location">
    <subcellularLocation>
        <location evidence="1">Nucleus</location>
    </subcellularLocation>
</comment>
<evidence type="ECO:0000256" key="3">
    <source>
        <dbReference type="ARBA" id="ARBA00022771"/>
    </source>
</evidence>
<evidence type="ECO:0000256" key="4">
    <source>
        <dbReference type="ARBA" id="ARBA00022833"/>
    </source>
</evidence>
<feature type="region of interest" description="Disordered" evidence="6">
    <location>
        <begin position="1"/>
        <end position="34"/>
    </location>
</feature>
<evidence type="ECO:0000256" key="1">
    <source>
        <dbReference type="ARBA" id="ARBA00004123"/>
    </source>
</evidence>
<reference evidence="8" key="1">
    <citation type="journal article" date="2019" name="Sci. Rep.">
        <title>Draft genome of Tanacetum cinerariifolium, the natural source of mosquito coil.</title>
        <authorList>
            <person name="Yamashiro T."/>
            <person name="Shiraishi A."/>
            <person name="Satake H."/>
            <person name="Nakayama K."/>
        </authorList>
    </citation>
    <scope>NUCLEOTIDE SEQUENCE</scope>
</reference>
<keyword evidence="2" id="KW-0479">Metal-binding</keyword>
<feature type="domain" description="PARP-type" evidence="7">
    <location>
        <begin position="42"/>
        <end position="69"/>
    </location>
</feature>
<gene>
    <name evidence="8" type="ORF">Tci_691800</name>
</gene>
<keyword evidence="4" id="KW-0862">Zinc</keyword>
<keyword evidence="5" id="KW-0539">Nucleus</keyword>
<accession>A0A699L0X8</accession>
<evidence type="ECO:0000256" key="5">
    <source>
        <dbReference type="ARBA" id="ARBA00023242"/>
    </source>
</evidence>
<dbReference type="PROSITE" id="PS50064">
    <property type="entry name" value="ZF_PARP_2"/>
    <property type="match status" value="1"/>
</dbReference>
<sequence>SSDQEKLKKPVTGGHYSSKETDEDEDEEAGQKKGCNKGKIKIIVEYAKSGRSSCKKRSKKIESKSLRLGSSRV</sequence>
<dbReference type="EMBL" id="BKCJ010573450">
    <property type="protein sequence ID" value="GFB19829.1"/>
    <property type="molecule type" value="Genomic_DNA"/>
</dbReference>
<organism evidence="8">
    <name type="scientific">Tanacetum cinerariifolium</name>
    <name type="common">Dalmatian daisy</name>
    <name type="synonym">Chrysanthemum cinerariifolium</name>
    <dbReference type="NCBI Taxonomy" id="118510"/>
    <lineage>
        <taxon>Eukaryota</taxon>
        <taxon>Viridiplantae</taxon>
        <taxon>Streptophyta</taxon>
        <taxon>Embryophyta</taxon>
        <taxon>Tracheophyta</taxon>
        <taxon>Spermatophyta</taxon>
        <taxon>Magnoliopsida</taxon>
        <taxon>eudicotyledons</taxon>
        <taxon>Gunneridae</taxon>
        <taxon>Pentapetalae</taxon>
        <taxon>asterids</taxon>
        <taxon>campanulids</taxon>
        <taxon>Asterales</taxon>
        <taxon>Asteraceae</taxon>
        <taxon>Asteroideae</taxon>
        <taxon>Anthemideae</taxon>
        <taxon>Anthemidinae</taxon>
        <taxon>Tanacetum</taxon>
    </lineage>
</organism>
<dbReference type="AlphaFoldDB" id="A0A699L0X8"/>
<dbReference type="GO" id="GO:0008270">
    <property type="term" value="F:zinc ion binding"/>
    <property type="evidence" value="ECO:0007669"/>
    <property type="project" value="UniProtKB-KW"/>
</dbReference>
<protein>
    <submittedName>
        <fullName evidence="8">HAD-like domain-containing protein</fullName>
    </submittedName>
</protein>
<dbReference type="InterPro" id="IPR036957">
    <property type="entry name" value="Znf_PARP_sf"/>
</dbReference>
<evidence type="ECO:0000313" key="8">
    <source>
        <dbReference type="EMBL" id="GFB19829.1"/>
    </source>
</evidence>
<comment type="caution">
    <text evidence="8">The sequence shown here is derived from an EMBL/GenBank/DDBJ whole genome shotgun (WGS) entry which is preliminary data.</text>
</comment>
<name>A0A699L0X8_TANCI</name>
<evidence type="ECO:0000259" key="7">
    <source>
        <dbReference type="PROSITE" id="PS50064"/>
    </source>
</evidence>
<feature type="region of interest" description="Disordered" evidence="6">
    <location>
        <begin position="54"/>
        <end position="73"/>
    </location>
</feature>
<dbReference type="GO" id="GO:0003677">
    <property type="term" value="F:DNA binding"/>
    <property type="evidence" value="ECO:0007669"/>
    <property type="project" value="InterPro"/>
</dbReference>
<dbReference type="SUPFAM" id="SSF57716">
    <property type="entry name" value="Glucocorticoid receptor-like (DNA-binding domain)"/>
    <property type="match status" value="1"/>
</dbReference>
<feature type="non-terminal residue" evidence="8">
    <location>
        <position position="1"/>
    </location>
</feature>
<dbReference type="GO" id="GO:0005634">
    <property type="term" value="C:nucleus"/>
    <property type="evidence" value="ECO:0007669"/>
    <property type="project" value="UniProtKB-SubCell"/>
</dbReference>
<evidence type="ECO:0000256" key="2">
    <source>
        <dbReference type="ARBA" id="ARBA00022723"/>
    </source>
</evidence>
<dbReference type="Gene3D" id="3.30.1740.10">
    <property type="entry name" value="Zinc finger, PARP-type"/>
    <property type="match status" value="1"/>
</dbReference>
<keyword evidence="3" id="KW-0863">Zinc-finger</keyword>
<proteinExistence type="predicted"/>
<evidence type="ECO:0000256" key="6">
    <source>
        <dbReference type="SAM" id="MobiDB-lite"/>
    </source>
</evidence>
<dbReference type="InterPro" id="IPR001510">
    <property type="entry name" value="Znf_PARP"/>
</dbReference>